<dbReference type="InterPro" id="IPR051082">
    <property type="entry name" value="Pentapeptide-BTB/POZ_domain"/>
</dbReference>
<dbReference type="InterPro" id="IPR001646">
    <property type="entry name" value="5peptide_repeat"/>
</dbReference>
<proteinExistence type="predicted"/>
<organism evidence="1 2">
    <name type="scientific">Cellulomonas edaphi</name>
    <dbReference type="NCBI Taxonomy" id="3053468"/>
    <lineage>
        <taxon>Bacteria</taxon>
        <taxon>Bacillati</taxon>
        <taxon>Actinomycetota</taxon>
        <taxon>Actinomycetes</taxon>
        <taxon>Micrococcales</taxon>
        <taxon>Cellulomonadaceae</taxon>
        <taxon>Cellulomonas</taxon>
    </lineage>
</organism>
<keyword evidence="2" id="KW-1185">Reference proteome</keyword>
<dbReference type="RefSeq" id="WP_289448061.1">
    <property type="nucleotide sequence ID" value="NZ_JAUCGR010000004.1"/>
</dbReference>
<reference evidence="1 2" key="1">
    <citation type="submission" date="2023-06" db="EMBL/GenBank/DDBJ databases">
        <title>Cellulomonas sp. MW9 Whole genome sequence.</title>
        <authorList>
            <person name="Park S."/>
        </authorList>
    </citation>
    <scope>NUCLEOTIDE SEQUENCE [LARGE SCALE GENOMIC DNA]</scope>
    <source>
        <strain evidence="1 2">MW9</strain>
    </source>
</reference>
<dbReference type="Pfam" id="PF00805">
    <property type="entry name" value="Pentapeptide"/>
    <property type="match status" value="2"/>
</dbReference>
<dbReference type="EMBL" id="JAUCGR010000004">
    <property type="protein sequence ID" value="MDM7832559.1"/>
    <property type="molecule type" value="Genomic_DNA"/>
</dbReference>
<accession>A0ABT7SAA7</accession>
<dbReference type="Gene3D" id="2.160.20.80">
    <property type="entry name" value="E3 ubiquitin-protein ligase SopA"/>
    <property type="match status" value="1"/>
</dbReference>
<comment type="caution">
    <text evidence="1">The sequence shown here is derived from an EMBL/GenBank/DDBJ whole genome shotgun (WGS) entry which is preliminary data.</text>
</comment>
<dbReference type="PANTHER" id="PTHR14136">
    <property type="entry name" value="BTB_POZ DOMAIN-CONTAINING PROTEIN KCTD9"/>
    <property type="match status" value="1"/>
</dbReference>
<evidence type="ECO:0000313" key="2">
    <source>
        <dbReference type="Proteomes" id="UP001321453"/>
    </source>
</evidence>
<evidence type="ECO:0000313" key="1">
    <source>
        <dbReference type="EMBL" id="MDM7832559.1"/>
    </source>
</evidence>
<protein>
    <submittedName>
        <fullName evidence="1">Pentapeptide repeat-containing protein</fullName>
    </submittedName>
</protein>
<sequence>MPDQSLVADCARCVGLCCVALPFTRSADFAFSKPAGDPCRNLADDDRCRVHATLADRGMHGCLAFDCFGAGQKVTQVTFGGRSWRDGGSGPMFAAFAVMRQLHELLVHVDQALELREAAPVHADLRSLRDEIDAETRRPDVVDIDPAALRARVGPLLAAASALARAGLPGAPHRGADLVGARLRRADLRGADLRGALLLGADLREADLRRADLLGADLRGADLRGADLTGALFVVGPQLAAART</sequence>
<name>A0ABT7SAA7_9CELL</name>
<dbReference type="SUPFAM" id="SSF141571">
    <property type="entry name" value="Pentapeptide repeat-like"/>
    <property type="match status" value="1"/>
</dbReference>
<dbReference type="Proteomes" id="UP001321453">
    <property type="component" value="Unassembled WGS sequence"/>
</dbReference>
<dbReference type="PANTHER" id="PTHR14136:SF17">
    <property type="entry name" value="BTB_POZ DOMAIN-CONTAINING PROTEIN KCTD9"/>
    <property type="match status" value="1"/>
</dbReference>
<gene>
    <name evidence="1" type="ORF">QRT05_14555</name>
</gene>